<proteinExistence type="predicted"/>
<keyword evidence="2" id="KW-1185">Reference proteome</keyword>
<accession>A0A512JR38</accession>
<gene>
    <name evidence="1" type="ORF">MGN01_42710</name>
</gene>
<dbReference type="AlphaFoldDB" id="A0A512JR38"/>
<evidence type="ECO:0000313" key="1">
    <source>
        <dbReference type="EMBL" id="GEP12426.1"/>
    </source>
</evidence>
<reference evidence="1 2" key="1">
    <citation type="submission" date="2019-07" db="EMBL/GenBank/DDBJ databases">
        <title>Whole genome shotgun sequence of Methylobacterium gnaphalii NBRC 107716.</title>
        <authorList>
            <person name="Hosoyama A."/>
            <person name="Uohara A."/>
            <person name="Ohji S."/>
            <person name="Ichikawa N."/>
        </authorList>
    </citation>
    <scope>NUCLEOTIDE SEQUENCE [LARGE SCALE GENOMIC DNA]</scope>
    <source>
        <strain evidence="1 2">NBRC 107716</strain>
    </source>
</reference>
<name>A0A512JR38_9HYPH</name>
<evidence type="ECO:0000313" key="2">
    <source>
        <dbReference type="Proteomes" id="UP000321750"/>
    </source>
</evidence>
<comment type="caution">
    <text evidence="1">The sequence shown here is derived from an EMBL/GenBank/DDBJ whole genome shotgun (WGS) entry which is preliminary data.</text>
</comment>
<dbReference type="Proteomes" id="UP000321750">
    <property type="component" value="Unassembled WGS sequence"/>
</dbReference>
<protein>
    <submittedName>
        <fullName evidence="1">Uncharacterized protein</fullName>
    </submittedName>
</protein>
<organism evidence="1 2">
    <name type="scientific">Methylobacterium gnaphalii</name>
    <dbReference type="NCBI Taxonomy" id="1010610"/>
    <lineage>
        <taxon>Bacteria</taxon>
        <taxon>Pseudomonadati</taxon>
        <taxon>Pseudomonadota</taxon>
        <taxon>Alphaproteobacteria</taxon>
        <taxon>Hyphomicrobiales</taxon>
        <taxon>Methylobacteriaceae</taxon>
        <taxon>Methylobacterium</taxon>
    </lineage>
</organism>
<sequence>MGDAKGLKLAQARSGAELRIPCERTAAGGAMAYFAFSLGHHGGMVTFERSRVFAEDTDEAVEIALS</sequence>
<dbReference type="EMBL" id="BJZV01000040">
    <property type="protein sequence ID" value="GEP12426.1"/>
    <property type="molecule type" value="Genomic_DNA"/>
</dbReference>